<feature type="region of interest" description="Disordered" evidence="12">
    <location>
        <begin position="381"/>
        <end position="483"/>
    </location>
</feature>
<feature type="compositionally biased region" description="Basic and acidic residues" evidence="12">
    <location>
        <begin position="381"/>
        <end position="398"/>
    </location>
</feature>
<evidence type="ECO:0000256" key="12">
    <source>
        <dbReference type="SAM" id="MobiDB-lite"/>
    </source>
</evidence>
<evidence type="ECO:0000256" key="2">
    <source>
        <dbReference type="ARBA" id="ARBA00004906"/>
    </source>
</evidence>
<evidence type="ECO:0000256" key="7">
    <source>
        <dbReference type="ARBA" id="ARBA00022833"/>
    </source>
</evidence>
<keyword evidence="10" id="KW-0539">Nucleus</keyword>
<feature type="compositionally biased region" description="Polar residues" evidence="12">
    <location>
        <begin position="157"/>
        <end position="179"/>
    </location>
</feature>
<dbReference type="STRING" id="84645.A0A498MT30"/>
<evidence type="ECO:0000256" key="11">
    <source>
        <dbReference type="PROSITE-ProRule" id="PRU00042"/>
    </source>
</evidence>
<comment type="caution">
    <text evidence="14">The sequence shown here is derived from an EMBL/GenBank/DDBJ whole genome shotgun (WGS) entry which is preliminary data.</text>
</comment>
<dbReference type="PANTHER" id="PTHR23226:SF416">
    <property type="entry name" value="FI01424P"/>
    <property type="match status" value="1"/>
</dbReference>
<keyword evidence="4" id="KW-0677">Repeat</keyword>
<dbReference type="InterPro" id="IPR013087">
    <property type="entry name" value="Znf_C2H2_type"/>
</dbReference>
<accession>A0A498MT30</accession>
<comment type="pathway">
    <text evidence="2">Protein modification; protein ubiquitination.</text>
</comment>
<keyword evidence="9" id="KW-0804">Transcription</keyword>
<comment type="subcellular location">
    <subcellularLocation>
        <location evidence="1">Nucleus</location>
    </subcellularLocation>
</comment>
<evidence type="ECO:0000256" key="8">
    <source>
        <dbReference type="ARBA" id="ARBA00023015"/>
    </source>
</evidence>
<dbReference type="Proteomes" id="UP000290572">
    <property type="component" value="Unassembled WGS sequence"/>
</dbReference>
<dbReference type="FunFam" id="3.30.160.60:FF:000495">
    <property type="entry name" value="zinc finger protein 668"/>
    <property type="match status" value="1"/>
</dbReference>
<evidence type="ECO:0000256" key="3">
    <source>
        <dbReference type="ARBA" id="ARBA00022723"/>
    </source>
</evidence>
<feature type="compositionally biased region" description="Basic and acidic residues" evidence="12">
    <location>
        <begin position="114"/>
        <end position="125"/>
    </location>
</feature>
<feature type="domain" description="C2H2-type" evidence="13">
    <location>
        <begin position="697"/>
        <end position="724"/>
    </location>
</feature>
<gene>
    <name evidence="14" type="ORF">ROHU_025349</name>
</gene>
<dbReference type="SUPFAM" id="SSF57667">
    <property type="entry name" value="beta-beta-alpha zinc fingers"/>
    <property type="match status" value="2"/>
</dbReference>
<dbReference type="InterPro" id="IPR036236">
    <property type="entry name" value="Znf_C2H2_sf"/>
</dbReference>
<feature type="compositionally biased region" description="Basic and acidic residues" evidence="12">
    <location>
        <begin position="461"/>
        <end position="473"/>
    </location>
</feature>
<evidence type="ECO:0000256" key="6">
    <source>
        <dbReference type="ARBA" id="ARBA00022786"/>
    </source>
</evidence>
<feature type="domain" description="C2H2-type" evidence="13">
    <location>
        <begin position="669"/>
        <end position="696"/>
    </location>
</feature>
<evidence type="ECO:0000256" key="9">
    <source>
        <dbReference type="ARBA" id="ARBA00023163"/>
    </source>
</evidence>
<dbReference type="FunFam" id="3.30.160.60:FF:000100">
    <property type="entry name" value="Zinc finger 45-like"/>
    <property type="match status" value="2"/>
</dbReference>
<dbReference type="PANTHER" id="PTHR23226">
    <property type="entry name" value="ZINC FINGER AND SCAN DOMAIN-CONTAINING"/>
    <property type="match status" value="1"/>
</dbReference>
<keyword evidence="8" id="KW-0805">Transcription regulation</keyword>
<feature type="region of interest" description="Disordered" evidence="12">
    <location>
        <begin position="97"/>
        <end position="188"/>
    </location>
</feature>
<sequence length="1045" mass="119121">MTDTLVITFQTRLSAVMETVLKTTMYEITRLVEESFLEQMDRGKREAEVLKRRLVVSEAKLRERERFKRAVQVCEPGGEVKEEATEARDSQARLLIHPQIHKQKDSSSSAEETNGLRHSDSDHKTGGTSCSERPGDEDEVRHRNLPKWFDPKKTDPSARSSVSQPEPVRTSVSSESPSLRPQVGSIDSGPVKQEVVVMLPPDWEDMERIRPQVVSAHNSAKKTVVDLQPGDPLTARPQVQERVSYPPPPVKVQSLPPQSMQHLRAPARKNTKIVLHPNSVVTDHGGVDVDRVQSISKALPTPKPSHVRQYPEGAATGKRTMSETLFLTFQSQLSVVMETVLKSAMFEITRLVEDSFLEEVGHRKQEVEVLKRRLQLSESKLREKEREWERGKKTRCPDCGRTGDSSSRDDSQPVETVRGADSLCLGPSLRDQSTNHPTLPEDVWSARQRLESTKQTTAHSHSKEKNDAHRPNAKEIITPNSNAQIPQDFLQRLLGNSAVHSESTSDFKPRVSDLDKSEEDFTLDNEMDSNHTRLLQSPMAQDAHEDLPSSSPNGRVKTETELDLLPVKEEEEMVPVWDSVNRDDGCHAEMADPSQGELRGPCDQEEIQVESFPGLNSLDMPDATSYFTPYSVSTLVHQGEKAISHAQYPKRFSQDKHGTSEQIHAERSHRCTQCGKMFLRACDLKAHSLIHKGKKPLSCPQCDQTFAYNFELKAHQRNHSGERPHVCPHCGKAFARMSNFRQHQNIHTREKLFSCTQCGMRFNRATNLRTGRRFAEHVSTEQGNSHPMNKQRTFSVVAREILTQFQVWQRACYSRNIEWGPITAKIISALPQLYGREAEVIVRCTKMLHNRRDYLRRRAKTGRRFAEHVSTEQGNSHPMNKQRTFSVVAREILTQFQVWQRACYSRNIEWGPITAKIISALPQLYGREAEVIVRCTKMLHNRRDYLRRRAKTHITVLKNGESPCISKCTQCCDKYHCPFCETWVYMPRELGSVVNHVQNHLKLAVHEDDFTIVKCNLKCREYAHFHCCYCSATVLRRAKPVSKLL</sequence>
<evidence type="ECO:0000256" key="4">
    <source>
        <dbReference type="ARBA" id="ARBA00022737"/>
    </source>
</evidence>
<keyword evidence="5 11" id="KW-0863">Zinc-finger</keyword>
<protein>
    <submittedName>
        <fullName evidence="14">Zinc finger protein 221-like isoform X1</fullName>
    </submittedName>
</protein>
<feature type="domain" description="C2H2-type" evidence="13">
    <location>
        <begin position="725"/>
        <end position="752"/>
    </location>
</feature>
<organism evidence="14 15">
    <name type="scientific">Labeo rohita</name>
    <name type="common">Indian major carp</name>
    <name type="synonym">Cyprinus rohita</name>
    <dbReference type="NCBI Taxonomy" id="84645"/>
    <lineage>
        <taxon>Eukaryota</taxon>
        <taxon>Metazoa</taxon>
        <taxon>Chordata</taxon>
        <taxon>Craniata</taxon>
        <taxon>Vertebrata</taxon>
        <taxon>Euteleostomi</taxon>
        <taxon>Actinopterygii</taxon>
        <taxon>Neopterygii</taxon>
        <taxon>Teleostei</taxon>
        <taxon>Ostariophysi</taxon>
        <taxon>Cypriniformes</taxon>
        <taxon>Cyprinidae</taxon>
        <taxon>Labeoninae</taxon>
        <taxon>Labeonini</taxon>
        <taxon>Labeo</taxon>
    </lineage>
</organism>
<proteinExistence type="predicted"/>
<dbReference type="GO" id="GO:0008270">
    <property type="term" value="F:zinc ion binding"/>
    <property type="evidence" value="ECO:0007669"/>
    <property type="project" value="UniProtKB-KW"/>
</dbReference>
<dbReference type="EMBL" id="QBIY01012653">
    <property type="protein sequence ID" value="RXN20047.1"/>
    <property type="molecule type" value="Genomic_DNA"/>
</dbReference>
<dbReference type="GO" id="GO:0000978">
    <property type="term" value="F:RNA polymerase II cis-regulatory region sequence-specific DNA binding"/>
    <property type="evidence" value="ECO:0007669"/>
    <property type="project" value="TreeGrafter"/>
</dbReference>
<dbReference type="GO" id="GO:0005634">
    <property type="term" value="C:nucleus"/>
    <property type="evidence" value="ECO:0007669"/>
    <property type="project" value="UniProtKB-SubCell"/>
</dbReference>
<reference evidence="14 15" key="1">
    <citation type="submission" date="2018-03" db="EMBL/GenBank/DDBJ databases">
        <title>Draft genome sequence of Rohu Carp (Labeo rohita).</title>
        <authorList>
            <person name="Das P."/>
            <person name="Kushwaha B."/>
            <person name="Joshi C.G."/>
            <person name="Kumar D."/>
            <person name="Nagpure N.S."/>
            <person name="Sahoo L."/>
            <person name="Das S.P."/>
            <person name="Bit A."/>
            <person name="Patnaik S."/>
            <person name="Meher P.K."/>
            <person name="Jayasankar P."/>
            <person name="Koringa P.G."/>
            <person name="Patel N.V."/>
            <person name="Hinsu A.T."/>
            <person name="Kumar R."/>
            <person name="Pandey M."/>
            <person name="Agarwal S."/>
            <person name="Srivastava S."/>
            <person name="Singh M."/>
            <person name="Iquebal M.A."/>
            <person name="Jaiswal S."/>
            <person name="Angadi U.B."/>
            <person name="Kumar N."/>
            <person name="Raza M."/>
            <person name="Shah T.M."/>
            <person name="Rai A."/>
            <person name="Jena J.K."/>
        </authorList>
    </citation>
    <scope>NUCLEOTIDE SEQUENCE [LARGE SCALE GENOMIC DNA]</scope>
    <source>
        <strain evidence="14">DASCIFA01</strain>
        <tissue evidence="14">Testis</tissue>
    </source>
</reference>
<dbReference type="FunFam" id="3.30.160.60:FF:000446">
    <property type="entry name" value="Zinc finger protein"/>
    <property type="match status" value="1"/>
</dbReference>
<dbReference type="PROSITE" id="PS00028">
    <property type="entry name" value="ZINC_FINGER_C2H2_1"/>
    <property type="match status" value="3"/>
</dbReference>
<evidence type="ECO:0000259" key="13">
    <source>
        <dbReference type="PROSITE" id="PS50157"/>
    </source>
</evidence>
<dbReference type="AlphaFoldDB" id="A0A498MT30"/>
<evidence type="ECO:0000256" key="10">
    <source>
        <dbReference type="ARBA" id="ARBA00023242"/>
    </source>
</evidence>
<keyword evidence="15" id="KW-1185">Reference proteome</keyword>
<evidence type="ECO:0000256" key="5">
    <source>
        <dbReference type="ARBA" id="ARBA00022771"/>
    </source>
</evidence>
<dbReference type="Pfam" id="PF00096">
    <property type="entry name" value="zf-C2H2"/>
    <property type="match status" value="2"/>
</dbReference>
<dbReference type="GO" id="GO:0000981">
    <property type="term" value="F:DNA-binding transcription factor activity, RNA polymerase II-specific"/>
    <property type="evidence" value="ECO:0007669"/>
    <property type="project" value="TreeGrafter"/>
</dbReference>
<name>A0A498MT30_LABRO</name>
<keyword evidence="6" id="KW-0833">Ubl conjugation pathway</keyword>
<evidence type="ECO:0000313" key="14">
    <source>
        <dbReference type="EMBL" id="RXN20047.1"/>
    </source>
</evidence>
<evidence type="ECO:0000313" key="15">
    <source>
        <dbReference type="Proteomes" id="UP000290572"/>
    </source>
</evidence>
<keyword evidence="3" id="KW-0479">Metal-binding</keyword>
<dbReference type="SMART" id="SM00355">
    <property type="entry name" value="ZnF_C2H2"/>
    <property type="match status" value="5"/>
</dbReference>
<feature type="domain" description="C2H2-type" evidence="13">
    <location>
        <begin position="753"/>
        <end position="782"/>
    </location>
</feature>
<dbReference type="PROSITE" id="PS50157">
    <property type="entry name" value="ZINC_FINGER_C2H2_2"/>
    <property type="match status" value="4"/>
</dbReference>
<evidence type="ECO:0000256" key="1">
    <source>
        <dbReference type="ARBA" id="ARBA00004123"/>
    </source>
</evidence>
<keyword evidence="7" id="KW-0862">Zinc</keyword>
<dbReference type="Gene3D" id="3.30.160.60">
    <property type="entry name" value="Classic Zinc Finger"/>
    <property type="match status" value="4"/>
</dbReference>